<dbReference type="EMBL" id="JBANAX010000922">
    <property type="protein sequence ID" value="KAL1188489.1"/>
    <property type="molecule type" value="Genomic_DNA"/>
</dbReference>
<dbReference type="Pfam" id="PF00646">
    <property type="entry name" value="F-box"/>
    <property type="match status" value="1"/>
</dbReference>
<feature type="domain" description="F-box" evidence="1">
    <location>
        <begin position="1"/>
        <end position="45"/>
    </location>
</feature>
<dbReference type="InterPro" id="IPR001810">
    <property type="entry name" value="F-box_dom"/>
</dbReference>
<proteinExistence type="predicted"/>
<dbReference type="PROSITE" id="PS50181">
    <property type="entry name" value="FBOX"/>
    <property type="match status" value="1"/>
</dbReference>
<dbReference type="PANTHER" id="PTHR31672">
    <property type="entry name" value="BNACNNG10540D PROTEIN"/>
    <property type="match status" value="1"/>
</dbReference>
<comment type="caution">
    <text evidence="2">The sequence shown here is derived from an EMBL/GenBank/DDBJ whole genome shotgun (WGS) entry which is preliminary data.</text>
</comment>
<evidence type="ECO:0000313" key="2">
    <source>
        <dbReference type="EMBL" id="KAL1188489.1"/>
    </source>
</evidence>
<dbReference type="SUPFAM" id="SSF81383">
    <property type="entry name" value="F-box domain"/>
    <property type="match status" value="1"/>
</dbReference>
<dbReference type="CDD" id="cd22157">
    <property type="entry name" value="F-box_AtFBW1-like"/>
    <property type="match status" value="1"/>
</dbReference>
<sequence>MAPQLPCELEEDILSRLPPQSLIRFRSVCKKWNSLFTDKSFINNHMSRSRPQFILVAADSKIYSIDITHQNSIDPTIELRELPSSNFPLDKSFNEKTISACDELLFFNFSYWGYDIALWNPWLRQVKCIENKGKFLHVFGLGYDNSRREKVYKILCLIIRQRRIVIYECASYALKFIDTPVHDCHLTLFQSTVSLNGNLYWVTETGEFIQSFDFSTENFKHFCLLPCHKKHDRDKLILAVYKGDRFSLLKQSYETKKIEIWVTKKNTIDREEEEVVWINFMTLPTTNLPMLGSISYFIYDKTLFMCCVDDETRVYCIYIVREDLCKKIQIGSGIVRCCHCVYTPSLISVLGETE</sequence>
<organism evidence="2 3">
    <name type="scientific">Cardamine amara subsp. amara</name>
    <dbReference type="NCBI Taxonomy" id="228776"/>
    <lineage>
        <taxon>Eukaryota</taxon>
        <taxon>Viridiplantae</taxon>
        <taxon>Streptophyta</taxon>
        <taxon>Embryophyta</taxon>
        <taxon>Tracheophyta</taxon>
        <taxon>Spermatophyta</taxon>
        <taxon>Magnoliopsida</taxon>
        <taxon>eudicotyledons</taxon>
        <taxon>Gunneridae</taxon>
        <taxon>Pentapetalae</taxon>
        <taxon>rosids</taxon>
        <taxon>malvids</taxon>
        <taxon>Brassicales</taxon>
        <taxon>Brassicaceae</taxon>
        <taxon>Cardamineae</taxon>
        <taxon>Cardamine</taxon>
    </lineage>
</organism>
<accession>A0ABD0ZBH2</accession>
<dbReference type="Pfam" id="PF07734">
    <property type="entry name" value="FBA_1"/>
    <property type="match status" value="1"/>
</dbReference>
<reference evidence="2 3" key="1">
    <citation type="submission" date="2024-04" db="EMBL/GenBank/DDBJ databases">
        <title>Genome assembly C_amara_ONT_v2.</title>
        <authorList>
            <person name="Yant L."/>
            <person name="Moore C."/>
            <person name="Slenker M."/>
        </authorList>
    </citation>
    <scope>NUCLEOTIDE SEQUENCE [LARGE SCALE GENOMIC DNA]</scope>
    <source>
        <tissue evidence="2">Leaf</tissue>
    </source>
</reference>
<keyword evidence="3" id="KW-1185">Reference proteome</keyword>
<dbReference type="Proteomes" id="UP001558713">
    <property type="component" value="Unassembled WGS sequence"/>
</dbReference>
<dbReference type="Gene3D" id="1.20.1280.50">
    <property type="match status" value="1"/>
</dbReference>
<dbReference type="SMART" id="SM00256">
    <property type="entry name" value="FBOX"/>
    <property type="match status" value="1"/>
</dbReference>
<protein>
    <submittedName>
        <fullName evidence="2">Protein SUPPRESSOR OF NIM1 1</fullName>
    </submittedName>
</protein>
<dbReference type="InterPro" id="IPR050796">
    <property type="entry name" value="SCF_F-box_component"/>
</dbReference>
<gene>
    <name evidence="2" type="ORF">V5N11_005919</name>
</gene>
<dbReference type="NCBIfam" id="TIGR01640">
    <property type="entry name" value="F_box_assoc_1"/>
    <property type="match status" value="1"/>
</dbReference>
<dbReference type="AlphaFoldDB" id="A0ABD0ZBH2"/>
<dbReference type="PANTHER" id="PTHR31672:SF13">
    <property type="entry name" value="F-BOX PROTEIN CPR30-LIKE"/>
    <property type="match status" value="1"/>
</dbReference>
<evidence type="ECO:0000259" key="1">
    <source>
        <dbReference type="PROSITE" id="PS50181"/>
    </source>
</evidence>
<evidence type="ECO:0000313" key="3">
    <source>
        <dbReference type="Proteomes" id="UP001558713"/>
    </source>
</evidence>
<dbReference type="InterPro" id="IPR036047">
    <property type="entry name" value="F-box-like_dom_sf"/>
</dbReference>
<dbReference type="InterPro" id="IPR006527">
    <property type="entry name" value="F-box-assoc_dom_typ1"/>
</dbReference>
<name>A0ABD0ZBH2_CARAN</name>
<dbReference type="InterPro" id="IPR017451">
    <property type="entry name" value="F-box-assoc_interact_dom"/>
</dbReference>